<proteinExistence type="inferred from homology"/>
<evidence type="ECO:0000256" key="6">
    <source>
        <dbReference type="ARBA" id="ARBA00038076"/>
    </source>
</evidence>
<dbReference type="EMBL" id="JBJHZY010000005">
    <property type="protein sequence ID" value="MFL0270022.1"/>
    <property type="molecule type" value="Genomic_DNA"/>
</dbReference>
<accession>A0ABW8TWB8</accession>
<dbReference type="Proteomes" id="UP001623661">
    <property type="component" value="Unassembled WGS sequence"/>
</dbReference>
<evidence type="ECO:0000259" key="8">
    <source>
        <dbReference type="Pfam" id="PF02687"/>
    </source>
</evidence>
<dbReference type="PANTHER" id="PTHR30572:SF4">
    <property type="entry name" value="ABC TRANSPORTER PERMEASE YTRF"/>
    <property type="match status" value="1"/>
</dbReference>
<evidence type="ECO:0000259" key="9">
    <source>
        <dbReference type="Pfam" id="PF12704"/>
    </source>
</evidence>
<organism evidence="10 11">
    <name type="scientific">Candidatus Clostridium radicumherbarum</name>
    <dbReference type="NCBI Taxonomy" id="3381662"/>
    <lineage>
        <taxon>Bacteria</taxon>
        <taxon>Bacillati</taxon>
        <taxon>Bacillota</taxon>
        <taxon>Clostridia</taxon>
        <taxon>Eubacteriales</taxon>
        <taxon>Clostridiaceae</taxon>
        <taxon>Clostridium</taxon>
    </lineage>
</organism>
<comment type="caution">
    <text evidence="10">The sequence shown here is derived from an EMBL/GenBank/DDBJ whole genome shotgun (WGS) entry which is preliminary data.</text>
</comment>
<feature type="domain" description="ABC3 transporter permease C-terminal" evidence="8">
    <location>
        <begin position="243"/>
        <end position="365"/>
    </location>
</feature>
<feature type="domain" description="ABC3 transporter permease C-terminal" evidence="8">
    <location>
        <begin position="707"/>
        <end position="819"/>
    </location>
</feature>
<evidence type="ECO:0000313" key="11">
    <source>
        <dbReference type="Proteomes" id="UP001623661"/>
    </source>
</evidence>
<evidence type="ECO:0000256" key="5">
    <source>
        <dbReference type="ARBA" id="ARBA00023136"/>
    </source>
</evidence>
<keyword evidence="2" id="KW-1003">Cell membrane</keyword>
<evidence type="ECO:0000256" key="1">
    <source>
        <dbReference type="ARBA" id="ARBA00004651"/>
    </source>
</evidence>
<dbReference type="InterPro" id="IPR050250">
    <property type="entry name" value="Macrolide_Exporter_MacB"/>
</dbReference>
<reference evidence="10 11" key="1">
    <citation type="submission" date="2024-11" db="EMBL/GenBank/DDBJ databases">
        <authorList>
            <person name="Heng Y.C."/>
            <person name="Lim A.C.H."/>
            <person name="Lee J.K.Y."/>
            <person name="Kittelmann S."/>
        </authorList>
    </citation>
    <scope>NUCLEOTIDE SEQUENCE [LARGE SCALE GENOMIC DNA]</scope>
    <source>
        <strain evidence="10 11">WILCCON 0202</strain>
    </source>
</reference>
<comment type="similarity">
    <text evidence="6">Belongs to the ABC-4 integral membrane protein family.</text>
</comment>
<feature type="transmembrane region" description="Helical" evidence="7">
    <location>
        <begin position="702"/>
        <end position="729"/>
    </location>
</feature>
<evidence type="ECO:0000256" key="3">
    <source>
        <dbReference type="ARBA" id="ARBA00022692"/>
    </source>
</evidence>
<dbReference type="Pfam" id="PF02687">
    <property type="entry name" value="FtsX"/>
    <property type="match status" value="2"/>
</dbReference>
<gene>
    <name evidence="10" type="ORF">ACJDUH_18245</name>
</gene>
<feature type="transmembrane region" description="Helical" evidence="7">
    <location>
        <begin position="239"/>
        <end position="260"/>
    </location>
</feature>
<dbReference type="RefSeq" id="WP_406766648.1">
    <property type="nucleotide sequence ID" value="NZ_JBJHZY010000005.1"/>
</dbReference>
<name>A0ABW8TWB8_9CLOT</name>
<evidence type="ECO:0000256" key="7">
    <source>
        <dbReference type="SAM" id="Phobius"/>
    </source>
</evidence>
<comment type="subcellular location">
    <subcellularLocation>
        <location evidence="1">Cell membrane</location>
        <topology evidence="1">Multi-pass membrane protein</topology>
    </subcellularLocation>
</comment>
<evidence type="ECO:0000313" key="10">
    <source>
        <dbReference type="EMBL" id="MFL0270022.1"/>
    </source>
</evidence>
<keyword evidence="4 7" id="KW-1133">Transmembrane helix</keyword>
<dbReference type="InterPro" id="IPR025857">
    <property type="entry name" value="MacB_PCD"/>
</dbReference>
<keyword evidence="5 7" id="KW-0472">Membrane</keyword>
<dbReference type="InterPro" id="IPR003838">
    <property type="entry name" value="ABC3_permease_C"/>
</dbReference>
<feature type="transmembrane region" description="Helical" evidence="7">
    <location>
        <begin position="410"/>
        <end position="430"/>
    </location>
</feature>
<evidence type="ECO:0000256" key="2">
    <source>
        <dbReference type="ARBA" id="ARBA00022475"/>
    </source>
</evidence>
<feature type="transmembrane region" description="Helical" evidence="7">
    <location>
        <begin position="337"/>
        <end position="360"/>
    </location>
</feature>
<dbReference type="Pfam" id="PF12704">
    <property type="entry name" value="MacB_PCD"/>
    <property type="match status" value="1"/>
</dbReference>
<sequence length="830" mass="92094">MINSYKQITNKYLKSNKKRTILTVVGVILSVALISSIGLFFNGLQQAGIDNAKKSTGSYHAAISKIDENIASKITNNPKVSRSGLYEVGSPIRLTDKLSTNVIIASDKALELLPLSLKSGRLPENNKEIAVERWLLRYIDKDAKLNSKIKINNKEYILSGILEDNSFTQIESTGLVITKDNNLSIKNATLLIEINSKTNIKAALKEIESLVNKNQIQENSMLLTMEGAGDNSTNNSINMTLGIIISVVVIVTIAVIYNAFQISVVERIKEFGLLRAIGATPKQIRNIVFKEAAIIAGFGIPIGLIFGVIAIYGISITFKLIGGTADNFIVPNVSLKIMLLSFAVGLLSIYFSALMPALFAGRISPLTAISSRNSIKKDKIKRRKSIIIKRLLGFEGELAIKNIKRNRKRYRITVFSIVISVVLFVTFKYFTDIALVMNDSTNESTKVNYSILLGSRAQEAKESIDSNLINNIREFNFVDKIYKRYNTIPFEAAIDKDKEVKDIKEIGTVYKDITYEGKDKFKLDANIMVYDKDALEASKKYLQSGNIDIDKINNENGVIVINKNQVFNIKTNKSYIGAVTDIKVGDEILLQNTDNLSNGKEQFGSGEVKKVKVIATLKEEPFNFSGNSSGLKIITTEEMAQKLAKPNSITLQGINIIIKDINNEAKATSEIENLIKTNSSLQLINYIDINNKSKTSILMIQILLYGFVVVVSLIGCVNIVNTLTTNIILRRREFATLKSIGLTQRGLRKMIIIEGMLYGFMGCVYGCTAGLGLSYLLFKSMHGIREFSYMPPIKAMIIAAAFAIFIGYLSVLSPLRRVNEDNLIDSIREE</sequence>
<feature type="transmembrane region" description="Helical" evidence="7">
    <location>
        <begin position="793"/>
        <end position="812"/>
    </location>
</feature>
<dbReference type="PANTHER" id="PTHR30572">
    <property type="entry name" value="MEMBRANE COMPONENT OF TRANSPORTER-RELATED"/>
    <property type="match status" value="1"/>
</dbReference>
<evidence type="ECO:0000256" key="4">
    <source>
        <dbReference type="ARBA" id="ARBA00022989"/>
    </source>
</evidence>
<keyword evidence="11" id="KW-1185">Reference proteome</keyword>
<feature type="transmembrane region" description="Helical" evidence="7">
    <location>
        <begin position="750"/>
        <end position="773"/>
    </location>
</feature>
<feature type="transmembrane region" description="Helical" evidence="7">
    <location>
        <begin position="292"/>
        <end position="317"/>
    </location>
</feature>
<protein>
    <submittedName>
        <fullName evidence="10">ABC transporter permease</fullName>
    </submittedName>
</protein>
<feature type="transmembrane region" description="Helical" evidence="7">
    <location>
        <begin position="21"/>
        <end position="41"/>
    </location>
</feature>
<feature type="domain" description="MacB-like periplasmic core" evidence="9">
    <location>
        <begin position="20"/>
        <end position="209"/>
    </location>
</feature>
<keyword evidence="3 7" id="KW-0812">Transmembrane</keyword>